<keyword evidence="2 7" id="KW-0722">Serine protease inhibitor</keyword>
<accession>A0AB40A043</accession>
<name>A0AB40A043_DROSZ</name>
<dbReference type="Proteomes" id="UP001652628">
    <property type="component" value="Chromosome 2L"/>
</dbReference>
<evidence type="ECO:0000256" key="2">
    <source>
        <dbReference type="ARBA" id="ARBA00022900"/>
    </source>
</evidence>
<reference evidence="7" key="2">
    <citation type="submission" date="2025-08" db="UniProtKB">
        <authorList>
            <consortium name="RefSeq"/>
        </authorList>
    </citation>
    <scope>IDENTIFICATION</scope>
</reference>
<sequence length="376" mass="42331">MKFLCLILLATSVAGRFTDDLYNQLAKDNANKNLISSPLSVDIALSMVYMAAGGKTAQEMRSVLKHPTDKKEVARKYKEFLTNLEGREKVAILEIANRIYVNNDFTIVPEFNQVVKESFKAEAEAISVSDASKAASIVNKWVNDQTRSRIKTIVTDKDITSDLVMILLNAIYFKGQWQYEFDPKKTKQADFRTADKKTVPVQMMSLSGAFRAAYFPSLDAKVIELPYRNSSLSMLIFLPEKVDALPELERKIAVFRPRFRKVNVNLKLPKFKIELTSELGNILKTMGIRDAFSQSADFKGLVGKNGVKISKVRHKAFIEVNEEGAEAAAVTAVLMVFHCMRCGPPPPLEFNADHPFAYVIRDAKTIYFQGHFVKPE</sequence>
<dbReference type="PANTHER" id="PTHR11461:SF372">
    <property type="entry name" value="ACCESSORY GLAND PROTEIN ACP76A-RELATED"/>
    <property type="match status" value="1"/>
</dbReference>
<dbReference type="GO" id="GO:0004867">
    <property type="term" value="F:serine-type endopeptidase inhibitor activity"/>
    <property type="evidence" value="ECO:0007669"/>
    <property type="project" value="UniProtKB-KW"/>
</dbReference>
<dbReference type="CDD" id="cd19954">
    <property type="entry name" value="serpin42Dd-like_insects"/>
    <property type="match status" value="1"/>
</dbReference>
<protein>
    <submittedName>
        <fullName evidence="7">Serine protease inhibitor 42Dd-like</fullName>
    </submittedName>
</protein>
<dbReference type="InterPro" id="IPR000215">
    <property type="entry name" value="Serpin_fam"/>
</dbReference>
<dbReference type="InterPro" id="IPR036186">
    <property type="entry name" value="Serpin_sf"/>
</dbReference>
<gene>
    <name evidence="7" type="primary">LOC108021711</name>
</gene>
<dbReference type="GO" id="GO:0005615">
    <property type="term" value="C:extracellular space"/>
    <property type="evidence" value="ECO:0007669"/>
    <property type="project" value="InterPro"/>
</dbReference>
<keyword evidence="6" id="KW-1185">Reference proteome</keyword>
<dbReference type="PANTHER" id="PTHR11461">
    <property type="entry name" value="SERINE PROTEASE INHIBITOR, SERPIN"/>
    <property type="match status" value="1"/>
</dbReference>
<organism evidence="6 7">
    <name type="scientific">Drosophila suzukii</name>
    <name type="common">Spotted-wing drosophila fruit fly</name>
    <dbReference type="NCBI Taxonomy" id="28584"/>
    <lineage>
        <taxon>Eukaryota</taxon>
        <taxon>Metazoa</taxon>
        <taxon>Ecdysozoa</taxon>
        <taxon>Arthropoda</taxon>
        <taxon>Hexapoda</taxon>
        <taxon>Insecta</taxon>
        <taxon>Pterygota</taxon>
        <taxon>Neoptera</taxon>
        <taxon>Endopterygota</taxon>
        <taxon>Diptera</taxon>
        <taxon>Brachycera</taxon>
        <taxon>Muscomorpha</taxon>
        <taxon>Ephydroidea</taxon>
        <taxon>Drosophilidae</taxon>
        <taxon>Drosophila</taxon>
        <taxon>Sophophora</taxon>
    </lineage>
</organism>
<evidence type="ECO:0000313" key="7">
    <source>
        <dbReference type="RefSeq" id="XP_016946036.4"/>
    </source>
</evidence>
<comment type="similarity">
    <text evidence="3">Belongs to the serpin family.</text>
</comment>
<dbReference type="Pfam" id="PF00079">
    <property type="entry name" value="Serpin"/>
    <property type="match status" value="1"/>
</dbReference>
<dbReference type="Gene3D" id="3.30.497.10">
    <property type="entry name" value="Antithrombin, subunit I, domain 2"/>
    <property type="match status" value="1"/>
</dbReference>
<dbReference type="Gene3D" id="2.30.39.10">
    <property type="entry name" value="Alpha-1-antitrypsin, domain 1"/>
    <property type="match status" value="1"/>
</dbReference>
<dbReference type="InterPro" id="IPR023796">
    <property type="entry name" value="Serpin_dom"/>
</dbReference>
<evidence type="ECO:0000256" key="4">
    <source>
        <dbReference type="SAM" id="SignalP"/>
    </source>
</evidence>
<feature type="domain" description="Serpin" evidence="5">
    <location>
        <begin position="19"/>
        <end position="375"/>
    </location>
</feature>
<evidence type="ECO:0000259" key="5">
    <source>
        <dbReference type="SMART" id="SM00093"/>
    </source>
</evidence>
<dbReference type="SUPFAM" id="SSF56574">
    <property type="entry name" value="Serpins"/>
    <property type="match status" value="1"/>
</dbReference>
<dbReference type="InterPro" id="IPR042185">
    <property type="entry name" value="Serpin_sf_2"/>
</dbReference>
<dbReference type="GeneID" id="108021711"/>
<dbReference type="SMART" id="SM00093">
    <property type="entry name" value="SERPIN"/>
    <property type="match status" value="1"/>
</dbReference>
<keyword evidence="1 7" id="KW-0646">Protease inhibitor</keyword>
<proteinExistence type="inferred from homology"/>
<dbReference type="InterPro" id="IPR042178">
    <property type="entry name" value="Serpin_sf_1"/>
</dbReference>
<keyword evidence="4" id="KW-0732">Signal</keyword>
<evidence type="ECO:0000256" key="1">
    <source>
        <dbReference type="ARBA" id="ARBA00022690"/>
    </source>
</evidence>
<reference evidence="6" key="1">
    <citation type="submission" date="2025-05" db="UniProtKB">
        <authorList>
            <consortium name="RefSeq"/>
        </authorList>
    </citation>
    <scope>NUCLEOTIDE SEQUENCE [LARGE SCALE GENOMIC DNA]</scope>
</reference>
<dbReference type="RefSeq" id="XP_016946036.4">
    <property type="nucleotide sequence ID" value="XM_017090547.4"/>
</dbReference>
<dbReference type="AlphaFoldDB" id="A0AB40A043"/>
<feature type="signal peptide" evidence="4">
    <location>
        <begin position="1"/>
        <end position="15"/>
    </location>
</feature>
<evidence type="ECO:0000313" key="6">
    <source>
        <dbReference type="Proteomes" id="UP001652628"/>
    </source>
</evidence>
<evidence type="ECO:0000256" key="3">
    <source>
        <dbReference type="RuleBase" id="RU000411"/>
    </source>
</evidence>
<feature type="chain" id="PRO_5047084250" evidence="4">
    <location>
        <begin position="16"/>
        <end position="376"/>
    </location>
</feature>